<dbReference type="Pfam" id="PF00324">
    <property type="entry name" value="AA_permease"/>
    <property type="match status" value="1"/>
</dbReference>
<dbReference type="RefSeq" id="WP_004695164.1">
    <property type="nucleotide sequence ID" value="NZ_BBTB01000025.1"/>
</dbReference>
<keyword evidence="4" id="KW-0029">Amino-acid transport</keyword>
<feature type="transmembrane region" description="Helical" evidence="7">
    <location>
        <begin position="200"/>
        <end position="221"/>
    </location>
</feature>
<evidence type="ECO:0000256" key="2">
    <source>
        <dbReference type="ARBA" id="ARBA00022448"/>
    </source>
</evidence>
<keyword evidence="2" id="KW-0813">Transport</keyword>
<dbReference type="Gene3D" id="1.20.1740.10">
    <property type="entry name" value="Amino acid/polyamine transporter I"/>
    <property type="match status" value="1"/>
</dbReference>
<dbReference type="GO" id="GO:0016020">
    <property type="term" value="C:membrane"/>
    <property type="evidence" value="ECO:0007669"/>
    <property type="project" value="UniProtKB-SubCell"/>
</dbReference>
<evidence type="ECO:0000313" key="9">
    <source>
        <dbReference type="EMBL" id="QPS04463.1"/>
    </source>
</evidence>
<dbReference type="PROSITE" id="PS00218">
    <property type="entry name" value="AMINO_ACID_PERMEASE_1"/>
    <property type="match status" value="1"/>
</dbReference>
<feature type="transmembrane region" description="Helical" evidence="7">
    <location>
        <begin position="414"/>
        <end position="431"/>
    </location>
</feature>
<gene>
    <name evidence="10" type="primary">lysP_3</name>
    <name evidence="9" type="ORF">I6G67_02915</name>
    <name evidence="10" type="ORF">NCTC10308_02180</name>
</gene>
<keyword evidence="6 7" id="KW-0472">Membrane</keyword>
<keyword evidence="3 7" id="KW-0812">Transmembrane</keyword>
<dbReference type="InterPro" id="IPR050524">
    <property type="entry name" value="APC_YAT"/>
</dbReference>
<evidence type="ECO:0000313" key="11">
    <source>
        <dbReference type="Proteomes" id="UP000254227"/>
    </source>
</evidence>
<dbReference type="PIRSF" id="PIRSF006060">
    <property type="entry name" value="AA_transporter"/>
    <property type="match status" value="1"/>
</dbReference>
<evidence type="ECO:0000256" key="4">
    <source>
        <dbReference type="ARBA" id="ARBA00022970"/>
    </source>
</evidence>
<evidence type="ECO:0000256" key="1">
    <source>
        <dbReference type="ARBA" id="ARBA00004141"/>
    </source>
</evidence>
<dbReference type="PANTHER" id="PTHR43341:SF1">
    <property type="entry name" value="GENERAL AMINO-ACID PERMEASE GAP1"/>
    <property type="match status" value="1"/>
</dbReference>
<dbReference type="Proteomes" id="UP000595107">
    <property type="component" value="Chromosome"/>
</dbReference>
<feature type="transmembrane region" description="Helical" evidence="7">
    <location>
        <begin position="47"/>
        <end position="66"/>
    </location>
</feature>
<evidence type="ECO:0000313" key="12">
    <source>
        <dbReference type="Proteomes" id="UP000595107"/>
    </source>
</evidence>
<comment type="subcellular location">
    <subcellularLocation>
        <location evidence="1">Membrane</location>
        <topology evidence="1">Multi-pass membrane protein</topology>
    </subcellularLocation>
</comment>
<dbReference type="AlphaFoldDB" id="A0A380U5Q9"/>
<feature type="transmembrane region" description="Helical" evidence="7">
    <location>
        <begin position="289"/>
        <end position="310"/>
    </location>
</feature>
<feature type="transmembrane region" description="Helical" evidence="7">
    <location>
        <begin position="242"/>
        <end position="263"/>
    </location>
</feature>
<feature type="domain" description="Amino acid permease/ SLC12A" evidence="8">
    <location>
        <begin position="18"/>
        <end position="471"/>
    </location>
</feature>
<dbReference type="GO" id="GO:0015171">
    <property type="term" value="F:amino acid transmembrane transporter activity"/>
    <property type="evidence" value="ECO:0007669"/>
    <property type="project" value="TreeGrafter"/>
</dbReference>
<reference evidence="9 12" key="2">
    <citation type="submission" date="2020-12" db="EMBL/GenBank/DDBJ databases">
        <title>FDA dAtabase for Regulatory Grade micrObial Sequences (FDA-ARGOS): Supporting development and validation of Infectious Disease Dx tests.</title>
        <authorList>
            <person name="Sproer C."/>
            <person name="Gronow S."/>
            <person name="Severitt S."/>
            <person name="Schroder I."/>
            <person name="Tallon L."/>
            <person name="Sadzewicz L."/>
            <person name="Zhao X."/>
            <person name="Boylan J."/>
            <person name="Ott S."/>
            <person name="Bowen H."/>
            <person name="Vavikolanu K."/>
            <person name="Mehta A."/>
            <person name="Aluvathingal J."/>
            <person name="Nadendla S."/>
            <person name="Lowell S."/>
            <person name="Myers T."/>
            <person name="Yan Y."/>
            <person name="Sichtig H."/>
        </authorList>
    </citation>
    <scope>NUCLEOTIDE SEQUENCE [LARGE SCALE GENOMIC DNA]</scope>
    <source>
        <strain evidence="9 12">FDAARGOS_910</strain>
    </source>
</reference>
<feature type="transmembrane region" description="Helical" evidence="7">
    <location>
        <begin position="21"/>
        <end position="41"/>
    </location>
</feature>
<dbReference type="EMBL" id="CP065666">
    <property type="protein sequence ID" value="QPS04463.1"/>
    <property type="molecule type" value="Genomic_DNA"/>
</dbReference>
<keyword evidence="5 7" id="KW-1133">Transmembrane helix</keyword>
<feature type="transmembrane region" description="Helical" evidence="7">
    <location>
        <begin position="369"/>
        <end position="394"/>
    </location>
</feature>
<protein>
    <submittedName>
        <fullName evidence="9">Amino acid permease</fullName>
    </submittedName>
    <submittedName>
        <fullName evidence="10">Lysine-specific permease</fullName>
    </submittedName>
</protein>
<feature type="transmembrane region" description="Helical" evidence="7">
    <location>
        <begin position="158"/>
        <end position="180"/>
    </location>
</feature>
<evidence type="ECO:0000256" key="3">
    <source>
        <dbReference type="ARBA" id="ARBA00022692"/>
    </source>
</evidence>
<name>A0A380U5Q9_ACIJO</name>
<dbReference type="PANTHER" id="PTHR43341">
    <property type="entry name" value="AMINO ACID PERMEASE"/>
    <property type="match status" value="1"/>
</dbReference>
<evidence type="ECO:0000259" key="8">
    <source>
        <dbReference type="Pfam" id="PF00324"/>
    </source>
</evidence>
<sequence>MSETTQPAQLKRKLGARHLNMIAIGGSIGTGLFLASGATIANAGPGGALLAYCLIGVMIYFLMTSLGELATHNPTSGAFFTYGTKYVEGGFGFALGWNYWYNWAITVAFELVAVQFIMKFWFPDLPGFYWSTLFLAVVFGINALTVKGFGESEFFFSLVKVLAIIVFIIIGIFMIAKIMMTPGVATFANWTKGEAPFVGGLSALIGVAMIAGFSFQGTEMVGVAAGESKDPQKTIPIAIKQIFWRILLFYVVCIFIIGTLISYDDPLLLQAASSENIALSPFTLLYEKAGFAFAASVMNAVILTAILSAGNSGMYSSTRMLFNMAQNGSAPKAFAKLDPRGVPMNALYATTAIAALCFLTTFIGEEQVFNWLLNMSGMCGFIVWLGIAVSHYRFRKGYVAQGHKVEDLAYRAKFFPFAPWFAFILCAIVVLGQNYQAVLDGEWLSVLSTYIGIFLFLAIWLGYKWKYKTKLVSYQEMDVSPMSPDRE</sequence>
<dbReference type="FunFam" id="1.20.1740.10:FF:000001">
    <property type="entry name" value="Amino acid permease"/>
    <property type="match status" value="1"/>
</dbReference>
<reference evidence="10 11" key="1">
    <citation type="submission" date="2018-06" db="EMBL/GenBank/DDBJ databases">
        <authorList>
            <consortium name="Pathogen Informatics"/>
            <person name="Doyle S."/>
        </authorList>
    </citation>
    <scope>NUCLEOTIDE SEQUENCE [LARGE SCALE GENOMIC DNA]</scope>
    <source>
        <strain evidence="10 11">NCTC10308</strain>
    </source>
</reference>
<dbReference type="Proteomes" id="UP000254227">
    <property type="component" value="Unassembled WGS sequence"/>
</dbReference>
<feature type="transmembrane region" description="Helical" evidence="7">
    <location>
        <begin position="443"/>
        <end position="463"/>
    </location>
</feature>
<evidence type="ECO:0000256" key="6">
    <source>
        <dbReference type="ARBA" id="ARBA00023136"/>
    </source>
</evidence>
<evidence type="ECO:0000313" key="10">
    <source>
        <dbReference type="EMBL" id="SUT96821.1"/>
    </source>
</evidence>
<accession>A0A380U5Q9</accession>
<feature type="transmembrane region" description="Helical" evidence="7">
    <location>
        <begin position="128"/>
        <end position="146"/>
    </location>
</feature>
<evidence type="ECO:0000256" key="7">
    <source>
        <dbReference type="SAM" id="Phobius"/>
    </source>
</evidence>
<organism evidence="10 11">
    <name type="scientific">Acinetobacter johnsonii</name>
    <dbReference type="NCBI Taxonomy" id="40214"/>
    <lineage>
        <taxon>Bacteria</taxon>
        <taxon>Pseudomonadati</taxon>
        <taxon>Pseudomonadota</taxon>
        <taxon>Gammaproteobacteria</taxon>
        <taxon>Moraxellales</taxon>
        <taxon>Moraxellaceae</taxon>
        <taxon>Acinetobacter</taxon>
    </lineage>
</organism>
<feature type="transmembrane region" description="Helical" evidence="7">
    <location>
        <begin position="100"/>
        <end position="122"/>
    </location>
</feature>
<dbReference type="InterPro" id="IPR004841">
    <property type="entry name" value="AA-permease/SLC12A_dom"/>
</dbReference>
<evidence type="ECO:0000256" key="5">
    <source>
        <dbReference type="ARBA" id="ARBA00022989"/>
    </source>
</evidence>
<feature type="transmembrane region" description="Helical" evidence="7">
    <location>
        <begin position="346"/>
        <end position="363"/>
    </location>
</feature>
<proteinExistence type="predicted"/>
<dbReference type="EMBL" id="UFRV01000006">
    <property type="protein sequence ID" value="SUT96821.1"/>
    <property type="molecule type" value="Genomic_DNA"/>
</dbReference>
<dbReference type="InterPro" id="IPR004840">
    <property type="entry name" value="Amino_acid_permease_CS"/>
</dbReference>